<dbReference type="InterPro" id="IPR006671">
    <property type="entry name" value="Cyclin_N"/>
</dbReference>
<dbReference type="GO" id="GO:0051301">
    <property type="term" value="P:cell division"/>
    <property type="evidence" value="ECO:0007669"/>
    <property type="project" value="UniProtKB-KW"/>
</dbReference>
<name>A0A834Z063_TETSI</name>
<dbReference type="SMART" id="SM00385">
    <property type="entry name" value="CYCLIN"/>
    <property type="match status" value="1"/>
</dbReference>
<dbReference type="Pfam" id="PF00134">
    <property type="entry name" value="Cyclin_N"/>
    <property type="match status" value="1"/>
</dbReference>
<sequence length="344" mass="39425">MESLLCDEDWLSTDPVEKQHCLESCVGSFYFYTTGEDHEHALTICLHKEMTYMPKAGYVELLRSSDLIAARSRTIRWFIKSRRRLNLSLGTLFDAVNYLDRFISMNHCHGWKIWMIELLSVACLSIAAKFSETSIPLFHEIQMEDLDHSFQPGMIQQMELTILQALGWRLGPTTAYSYVEFMTWKLETLQPHLHDAITSRVAELLLGALSDPKFLELRPCLVAVSALRCSLEELLPSKSDTHLAYFVSLIPDDHKDDLDKCHKIMEERVVDPLYSLIACGNSCCPSSPVTVMTREQINVYGCYVDLSLFKMSGSNVNCKSNTKKRKREEEAENHQDISQPSRDR</sequence>
<evidence type="ECO:0000256" key="4">
    <source>
        <dbReference type="ARBA" id="ARBA00023306"/>
    </source>
</evidence>
<feature type="compositionally biased region" description="Basic and acidic residues" evidence="6">
    <location>
        <begin position="327"/>
        <end position="344"/>
    </location>
</feature>
<evidence type="ECO:0000313" key="9">
    <source>
        <dbReference type="Proteomes" id="UP000655225"/>
    </source>
</evidence>
<dbReference type="Gene3D" id="1.10.472.10">
    <property type="entry name" value="Cyclin-like"/>
    <property type="match status" value="2"/>
</dbReference>
<evidence type="ECO:0000313" key="8">
    <source>
        <dbReference type="EMBL" id="KAF8397437.1"/>
    </source>
</evidence>
<dbReference type="InterPro" id="IPR013763">
    <property type="entry name" value="Cyclin-like_dom"/>
</dbReference>
<keyword evidence="4" id="KW-0131">Cell cycle</keyword>
<dbReference type="AlphaFoldDB" id="A0A834Z063"/>
<comment type="caution">
    <text evidence="8">The sequence shown here is derived from an EMBL/GenBank/DDBJ whole genome shotgun (WGS) entry which is preliminary data.</text>
</comment>
<gene>
    <name evidence="8" type="ORF">HHK36_016354</name>
</gene>
<organism evidence="8 9">
    <name type="scientific">Tetracentron sinense</name>
    <name type="common">Spur-leaf</name>
    <dbReference type="NCBI Taxonomy" id="13715"/>
    <lineage>
        <taxon>Eukaryota</taxon>
        <taxon>Viridiplantae</taxon>
        <taxon>Streptophyta</taxon>
        <taxon>Embryophyta</taxon>
        <taxon>Tracheophyta</taxon>
        <taxon>Spermatophyta</taxon>
        <taxon>Magnoliopsida</taxon>
        <taxon>Trochodendrales</taxon>
        <taxon>Trochodendraceae</taxon>
        <taxon>Tetracentron</taxon>
    </lineage>
</organism>
<proteinExistence type="inferred from homology"/>
<feature type="region of interest" description="Disordered" evidence="6">
    <location>
        <begin position="320"/>
        <end position="344"/>
    </location>
</feature>
<dbReference type="InterPro" id="IPR039361">
    <property type="entry name" value="Cyclin"/>
</dbReference>
<accession>A0A834Z063</accession>
<protein>
    <recommendedName>
        <fullName evidence="7">Cyclin-like domain-containing protein</fullName>
    </recommendedName>
</protein>
<dbReference type="InterPro" id="IPR036915">
    <property type="entry name" value="Cyclin-like_sf"/>
</dbReference>
<feature type="domain" description="Cyclin-like" evidence="7">
    <location>
        <begin position="76"/>
        <end position="164"/>
    </location>
</feature>
<dbReference type="FunFam" id="1.10.472.10:FF:000060">
    <property type="entry name" value="D6-type cyclin"/>
    <property type="match status" value="1"/>
</dbReference>
<evidence type="ECO:0000259" key="7">
    <source>
        <dbReference type="SMART" id="SM00385"/>
    </source>
</evidence>
<evidence type="ECO:0000256" key="3">
    <source>
        <dbReference type="ARBA" id="ARBA00023127"/>
    </source>
</evidence>
<evidence type="ECO:0000256" key="6">
    <source>
        <dbReference type="SAM" id="MobiDB-lite"/>
    </source>
</evidence>
<comment type="similarity">
    <text evidence="1">Belongs to the cyclin family. Cyclin D subfamily.</text>
</comment>
<dbReference type="Proteomes" id="UP000655225">
    <property type="component" value="Unassembled WGS sequence"/>
</dbReference>
<reference evidence="8 9" key="1">
    <citation type="submission" date="2020-04" db="EMBL/GenBank/DDBJ databases">
        <title>Plant Genome Project.</title>
        <authorList>
            <person name="Zhang R.-G."/>
        </authorList>
    </citation>
    <scope>NUCLEOTIDE SEQUENCE [LARGE SCALE GENOMIC DNA]</scope>
    <source>
        <strain evidence="8">YNK0</strain>
        <tissue evidence="8">Leaf</tissue>
    </source>
</reference>
<evidence type="ECO:0000256" key="5">
    <source>
        <dbReference type="RuleBase" id="RU000383"/>
    </source>
</evidence>
<keyword evidence="2" id="KW-0132">Cell division</keyword>
<keyword evidence="3 5" id="KW-0195">Cyclin</keyword>
<dbReference type="OMA" id="ISALWCT"/>
<evidence type="ECO:0000256" key="1">
    <source>
        <dbReference type="ARBA" id="ARBA00009065"/>
    </source>
</evidence>
<dbReference type="SUPFAM" id="SSF47954">
    <property type="entry name" value="Cyclin-like"/>
    <property type="match status" value="1"/>
</dbReference>
<dbReference type="OrthoDB" id="62at2759"/>
<keyword evidence="9" id="KW-1185">Reference proteome</keyword>
<dbReference type="EMBL" id="JABCRI010000011">
    <property type="protein sequence ID" value="KAF8397437.1"/>
    <property type="molecule type" value="Genomic_DNA"/>
</dbReference>
<evidence type="ECO:0000256" key="2">
    <source>
        <dbReference type="ARBA" id="ARBA00022618"/>
    </source>
</evidence>
<dbReference type="PANTHER" id="PTHR10177">
    <property type="entry name" value="CYCLINS"/>
    <property type="match status" value="1"/>
</dbReference>